<evidence type="ECO:0000256" key="1">
    <source>
        <dbReference type="SAM" id="MobiDB-lite"/>
    </source>
</evidence>
<gene>
    <name evidence="2" type="ORF">DBR06_SOUSAS13510013</name>
</gene>
<comment type="caution">
    <text evidence="2">The sequence shown here is derived from an EMBL/GenBank/DDBJ whole genome shotgun (WGS) entry which is preliminary data.</text>
</comment>
<dbReference type="Proteomes" id="UP000295264">
    <property type="component" value="Unassembled WGS sequence"/>
</dbReference>
<protein>
    <submittedName>
        <fullName evidence="2">Uncharacterized protein</fullName>
    </submittedName>
</protein>
<proteinExistence type="predicted"/>
<keyword evidence="3" id="KW-1185">Reference proteome</keyword>
<accession>A0A484GUU6</accession>
<evidence type="ECO:0000313" key="2">
    <source>
        <dbReference type="EMBL" id="TEA39110.1"/>
    </source>
</evidence>
<feature type="non-terminal residue" evidence="2">
    <location>
        <position position="1"/>
    </location>
</feature>
<dbReference type="EMBL" id="QWLN02004377">
    <property type="protein sequence ID" value="TEA39110.1"/>
    <property type="molecule type" value="Genomic_DNA"/>
</dbReference>
<organism evidence="2 3">
    <name type="scientific">Sousa chinensis</name>
    <name type="common">Indo-pacific humpbacked dolphin</name>
    <name type="synonym">Steno chinensis</name>
    <dbReference type="NCBI Taxonomy" id="103600"/>
    <lineage>
        <taxon>Eukaryota</taxon>
        <taxon>Metazoa</taxon>
        <taxon>Chordata</taxon>
        <taxon>Craniata</taxon>
        <taxon>Vertebrata</taxon>
        <taxon>Euteleostomi</taxon>
        <taxon>Mammalia</taxon>
        <taxon>Eutheria</taxon>
        <taxon>Laurasiatheria</taxon>
        <taxon>Artiodactyla</taxon>
        <taxon>Whippomorpha</taxon>
        <taxon>Cetacea</taxon>
        <taxon>Odontoceti</taxon>
        <taxon>Delphinidae</taxon>
        <taxon>Sousa</taxon>
    </lineage>
</organism>
<feature type="non-terminal residue" evidence="2">
    <location>
        <position position="30"/>
    </location>
</feature>
<feature type="region of interest" description="Disordered" evidence="1">
    <location>
        <begin position="1"/>
        <end position="30"/>
    </location>
</feature>
<evidence type="ECO:0000313" key="3">
    <source>
        <dbReference type="Proteomes" id="UP000295264"/>
    </source>
</evidence>
<name>A0A484GUU6_SOUCH</name>
<reference evidence="2 3" key="1">
    <citation type="journal article" date="2018" name="Genomics">
        <title>Molecular footprints of inshore aquatic adaptation in Indo-Pacific humpback dolphin (Sousa chinensis).</title>
        <authorList>
            <person name="Ming Y."/>
            <person name="Jian J."/>
            <person name="Yu F."/>
            <person name="Yu X."/>
            <person name="Wang J."/>
            <person name="Liu W."/>
        </authorList>
    </citation>
    <scope>NUCLEOTIDE SEQUENCE [LARGE SCALE GENOMIC DNA]</scope>
    <source>
        <strain evidence="2">MY-2018</strain>
        <tissue evidence="2">Skin</tissue>
    </source>
</reference>
<dbReference type="AlphaFoldDB" id="A0A484GUU6"/>
<sequence>SWMVQWLGLHAPIAEGPGSKPGEGTRSHMP</sequence>